<evidence type="ECO:0000313" key="1">
    <source>
        <dbReference type="EMBL" id="KAH7867535.1"/>
    </source>
</evidence>
<sequence>MAEDMHVENDLASANTTSILVAQTPVSQTPGLSSTAPHPSGQPSSGPILPTPSSGSSGPYQFPFPPQQYYPSFGGNHRSNRNNSRFNNRNQSSNFNQYPSQYPSQISGGCQICGKSNHLTYSCYHRQNLAYRPNLGNPTGGYSGNSGSNYNAKPPGYTNNNSGNHSYSGYGGNAGYGIGQPSGYGGTTGYNSGQGHNAQVMFASPDIMGYYGQMPGDFNGQGSNVSAPTMFPQQQPQINANFGSPSDYSSAAQSVTPWFFDSGATSHVTHDSSHIQTPHGGIGTSAVTVGNGQSIPVANSGPIDSSLQKLQKLSEINLSSNNLTSHVPGFFANFQNLTVLTPEAQFFEFERNFSRENFPPGVVLSTHFEGLLNLVYIDLSHNSFNASIPSSLFSLPSLNKILLSNNKFSGQITGFPNVSLSPLDTLDLSSNRLEGPIPSYFFDFRRLNILSVSFNYFNGTMELGIIQGLQNLTRLELSYNKLTVDVSANISSLSSFPQLTVLNLASCNLRECPALMNQSRVIHLDLSDNKISGVIPNWIWNVRDGKLVFLNLSCNLLVGLQSVYIMPSLGILDLHSNQLGGGIPLPPETAIYVDHSGNKFNSSIPGDIGNHIAFANFLSLSDNMLSGLIPPSICNGSYLKVLDLSTNRLSGTIPRCLIDNSTETLGILNLGNNNLSGYISGTFPQGCALNTLDLNRNHLEGPVPESLLNCANLEVLNLGSNKMNDNFTCFLKNLSKLRVLVLRSNDFHGGIRCRGVNNSTWQKLQIIDISYNNFSGDLPPEYFLLWNAMMIDGSNPKAHCRGPDIPST</sequence>
<reference evidence="1 2" key="1">
    <citation type="journal article" date="2021" name="Hortic Res">
        <title>High-quality reference genome and annotation aids understanding of berry development for evergreen blueberry (Vaccinium darrowii).</title>
        <authorList>
            <person name="Yu J."/>
            <person name="Hulse-Kemp A.M."/>
            <person name="Babiker E."/>
            <person name="Staton M."/>
        </authorList>
    </citation>
    <scope>NUCLEOTIDE SEQUENCE [LARGE SCALE GENOMIC DNA]</scope>
    <source>
        <strain evidence="2">cv. NJ 8807/NJ 8810</strain>
        <tissue evidence="1">Young leaf</tissue>
    </source>
</reference>
<gene>
    <name evidence="1" type="ORF">Vadar_034632</name>
</gene>
<dbReference type="Proteomes" id="UP000828048">
    <property type="component" value="Chromosome 9"/>
</dbReference>
<accession>A0ACB7ZPM8</accession>
<dbReference type="EMBL" id="CM037159">
    <property type="protein sequence ID" value="KAH7867535.1"/>
    <property type="molecule type" value="Genomic_DNA"/>
</dbReference>
<keyword evidence="2" id="KW-1185">Reference proteome</keyword>
<protein>
    <submittedName>
        <fullName evidence="1">Uncharacterized protein</fullName>
    </submittedName>
</protein>
<comment type="caution">
    <text evidence="1">The sequence shown here is derived from an EMBL/GenBank/DDBJ whole genome shotgun (WGS) entry which is preliminary data.</text>
</comment>
<evidence type="ECO:0000313" key="2">
    <source>
        <dbReference type="Proteomes" id="UP000828048"/>
    </source>
</evidence>
<organism evidence="1 2">
    <name type="scientific">Vaccinium darrowii</name>
    <dbReference type="NCBI Taxonomy" id="229202"/>
    <lineage>
        <taxon>Eukaryota</taxon>
        <taxon>Viridiplantae</taxon>
        <taxon>Streptophyta</taxon>
        <taxon>Embryophyta</taxon>
        <taxon>Tracheophyta</taxon>
        <taxon>Spermatophyta</taxon>
        <taxon>Magnoliopsida</taxon>
        <taxon>eudicotyledons</taxon>
        <taxon>Gunneridae</taxon>
        <taxon>Pentapetalae</taxon>
        <taxon>asterids</taxon>
        <taxon>Ericales</taxon>
        <taxon>Ericaceae</taxon>
        <taxon>Vaccinioideae</taxon>
        <taxon>Vaccinieae</taxon>
        <taxon>Vaccinium</taxon>
    </lineage>
</organism>
<proteinExistence type="predicted"/>
<name>A0ACB7ZPM8_9ERIC</name>